<feature type="compositionally biased region" description="Basic and acidic residues" evidence="1">
    <location>
        <begin position="22"/>
        <end position="38"/>
    </location>
</feature>
<proteinExistence type="predicted"/>
<accession>A0AAE1LKU2</accession>
<evidence type="ECO:0000259" key="2">
    <source>
        <dbReference type="PROSITE" id="PS51736"/>
    </source>
</evidence>
<dbReference type="GO" id="GO:0003677">
    <property type="term" value="F:DNA binding"/>
    <property type="evidence" value="ECO:0007669"/>
    <property type="project" value="InterPro"/>
</dbReference>
<organism evidence="3 4">
    <name type="scientific">Frankliniella fusca</name>
    <dbReference type="NCBI Taxonomy" id="407009"/>
    <lineage>
        <taxon>Eukaryota</taxon>
        <taxon>Metazoa</taxon>
        <taxon>Ecdysozoa</taxon>
        <taxon>Arthropoda</taxon>
        <taxon>Hexapoda</taxon>
        <taxon>Insecta</taxon>
        <taxon>Pterygota</taxon>
        <taxon>Neoptera</taxon>
        <taxon>Paraneoptera</taxon>
        <taxon>Thysanoptera</taxon>
        <taxon>Terebrantia</taxon>
        <taxon>Thripoidea</taxon>
        <taxon>Thripidae</taxon>
        <taxon>Frankliniella</taxon>
    </lineage>
</organism>
<sequence length="128" mass="14845">MLTVLAEVSSARVSRRRRRTRRGVEAEQQRGAVREGAQRRHSHLRRDCTRHRLELRQNRAPISYLRLTASSLCSFRDIGPKNICSKLMGVCREALVHPETNPEDEIIRKSSKNKIISTEKNLLFRLTL</sequence>
<evidence type="ECO:0000256" key="1">
    <source>
        <dbReference type="SAM" id="MobiDB-lite"/>
    </source>
</evidence>
<dbReference type="EMBL" id="JAHWGI010001050">
    <property type="protein sequence ID" value="KAK3921757.1"/>
    <property type="molecule type" value="Genomic_DNA"/>
</dbReference>
<dbReference type="PROSITE" id="PS51736">
    <property type="entry name" value="RECOMBINASES_3"/>
    <property type="match status" value="1"/>
</dbReference>
<dbReference type="GO" id="GO:0016874">
    <property type="term" value="F:ligase activity"/>
    <property type="evidence" value="ECO:0007669"/>
    <property type="project" value="UniProtKB-KW"/>
</dbReference>
<gene>
    <name evidence="3" type="ORF">KUF71_001297</name>
</gene>
<protein>
    <submittedName>
        <fullName evidence="3">Phenylalanine--tRNA ligase beta subunit</fullName>
    </submittedName>
</protein>
<keyword evidence="4" id="KW-1185">Reference proteome</keyword>
<evidence type="ECO:0000313" key="3">
    <source>
        <dbReference type="EMBL" id="KAK3921757.1"/>
    </source>
</evidence>
<reference evidence="3" key="1">
    <citation type="submission" date="2021-07" db="EMBL/GenBank/DDBJ databases">
        <authorList>
            <person name="Catto M.A."/>
            <person name="Jacobson A."/>
            <person name="Kennedy G."/>
            <person name="Labadie P."/>
            <person name="Hunt B.G."/>
            <person name="Srinivasan R."/>
        </authorList>
    </citation>
    <scope>NUCLEOTIDE SEQUENCE</scope>
    <source>
        <strain evidence="3">PL_HMW_Pooled</strain>
        <tissue evidence="3">Head</tissue>
    </source>
</reference>
<name>A0AAE1LKU2_9NEOP</name>
<feature type="region of interest" description="Disordered" evidence="1">
    <location>
        <begin position="15"/>
        <end position="40"/>
    </location>
</feature>
<dbReference type="InterPro" id="IPR006119">
    <property type="entry name" value="Resolv_N"/>
</dbReference>
<dbReference type="GO" id="GO:0000150">
    <property type="term" value="F:DNA strand exchange activity"/>
    <property type="evidence" value="ECO:0007669"/>
    <property type="project" value="InterPro"/>
</dbReference>
<evidence type="ECO:0000313" key="4">
    <source>
        <dbReference type="Proteomes" id="UP001219518"/>
    </source>
</evidence>
<reference evidence="3" key="2">
    <citation type="journal article" date="2023" name="BMC Genomics">
        <title>Pest status, molecular evolution, and epigenetic factors derived from the genome assembly of Frankliniella fusca, a thysanopteran phytovirus vector.</title>
        <authorList>
            <person name="Catto M.A."/>
            <person name="Labadie P.E."/>
            <person name="Jacobson A.L."/>
            <person name="Kennedy G.G."/>
            <person name="Srinivasan R."/>
            <person name="Hunt B.G."/>
        </authorList>
    </citation>
    <scope>NUCLEOTIDE SEQUENCE</scope>
    <source>
        <strain evidence="3">PL_HMW_Pooled</strain>
    </source>
</reference>
<dbReference type="AlphaFoldDB" id="A0AAE1LKU2"/>
<comment type="caution">
    <text evidence="3">The sequence shown here is derived from an EMBL/GenBank/DDBJ whole genome shotgun (WGS) entry which is preliminary data.</text>
</comment>
<keyword evidence="3" id="KW-0436">Ligase</keyword>
<dbReference type="Proteomes" id="UP001219518">
    <property type="component" value="Unassembled WGS sequence"/>
</dbReference>
<feature type="domain" description="Resolvase/invertase-type recombinase catalytic" evidence="2">
    <location>
        <begin position="1"/>
        <end position="31"/>
    </location>
</feature>